<evidence type="ECO:0000256" key="2">
    <source>
        <dbReference type="ARBA" id="ARBA00005510"/>
    </source>
</evidence>
<keyword evidence="5" id="KW-0804">Transcription</keyword>
<dbReference type="GO" id="GO:0005634">
    <property type="term" value="C:nucleus"/>
    <property type="evidence" value="ECO:0007669"/>
    <property type="project" value="UniProtKB-SubCell"/>
</dbReference>
<dbReference type="InterPro" id="IPR031066">
    <property type="entry name" value="bHLH_ALC-like_plant"/>
</dbReference>
<evidence type="ECO:0000256" key="4">
    <source>
        <dbReference type="ARBA" id="ARBA00023125"/>
    </source>
</evidence>
<evidence type="ECO:0000259" key="8">
    <source>
        <dbReference type="PROSITE" id="PS50888"/>
    </source>
</evidence>
<evidence type="ECO:0000256" key="3">
    <source>
        <dbReference type="ARBA" id="ARBA00023015"/>
    </source>
</evidence>
<dbReference type="Gramene" id="ONK79580">
    <property type="protein sequence ID" value="ONK79580"/>
    <property type="gene ID" value="A4U43_C01F7820"/>
</dbReference>
<dbReference type="FunFam" id="4.10.280.10:FF:000004">
    <property type="entry name" value="Basic helix-loop-helix transcription factor"/>
    <property type="match status" value="1"/>
</dbReference>
<dbReference type="PANTHER" id="PTHR45855">
    <property type="entry name" value="TRANSCRIPTION FACTOR PIF1-RELATED"/>
    <property type="match status" value="1"/>
</dbReference>
<feature type="region of interest" description="Disordered" evidence="7">
    <location>
        <begin position="1"/>
        <end position="34"/>
    </location>
</feature>
<dbReference type="AlphaFoldDB" id="A0A5P1FSE5"/>
<dbReference type="InterPro" id="IPR036638">
    <property type="entry name" value="HLH_DNA-bd_sf"/>
</dbReference>
<evidence type="ECO:0000313" key="10">
    <source>
        <dbReference type="Proteomes" id="UP000243459"/>
    </source>
</evidence>
<dbReference type="SMART" id="SM00353">
    <property type="entry name" value="HLH"/>
    <property type="match status" value="1"/>
</dbReference>
<dbReference type="EMBL" id="CM007381">
    <property type="protein sequence ID" value="ONK79580.1"/>
    <property type="molecule type" value="Genomic_DNA"/>
</dbReference>
<evidence type="ECO:0000313" key="9">
    <source>
        <dbReference type="EMBL" id="ONK79580.1"/>
    </source>
</evidence>
<dbReference type="GO" id="GO:0046983">
    <property type="term" value="F:protein dimerization activity"/>
    <property type="evidence" value="ECO:0007669"/>
    <property type="project" value="InterPro"/>
</dbReference>
<comment type="similarity">
    <text evidence="2">Belongs to the bHLH protein family.</text>
</comment>
<keyword evidence="6" id="KW-0539">Nucleus</keyword>
<dbReference type="PROSITE" id="PS50888">
    <property type="entry name" value="BHLH"/>
    <property type="match status" value="1"/>
</dbReference>
<feature type="compositionally biased region" description="Basic and acidic residues" evidence="7">
    <location>
        <begin position="1"/>
        <end position="15"/>
    </location>
</feature>
<feature type="compositionally biased region" description="Basic and acidic residues" evidence="7">
    <location>
        <begin position="166"/>
        <end position="213"/>
    </location>
</feature>
<accession>A0A5P1FSE5</accession>
<dbReference type="PANTHER" id="PTHR45855:SF16">
    <property type="entry name" value="TRANSCRIPTION FACTOR PIF1"/>
    <property type="match status" value="1"/>
</dbReference>
<proteinExistence type="inferred from homology"/>
<dbReference type="Gene3D" id="4.10.280.10">
    <property type="entry name" value="Helix-loop-helix DNA-binding domain"/>
    <property type="match status" value="1"/>
</dbReference>
<gene>
    <name evidence="9" type="ORF">A4U43_C01F7820</name>
</gene>
<reference evidence="10" key="1">
    <citation type="journal article" date="2017" name="Nat. Commun.">
        <title>The asparagus genome sheds light on the origin and evolution of a young Y chromosome.</title>
        <authorList>
            <person name="Harkess A."/>
            <person name="Zhou J."/>
            <person name="Xu C."/>
            <person name="Bowers J.E."/>
            <person name="Van der Hulst R."/>
            <person name="Ayyampalayam S."/>
            <person name="Mercati F."/>
            <person name="Riccardi P."/>
            <person name="McKain M.R."/>
            <person name="Kakrana A."/>
            <person name="Tang H."/>
            <person name="Ray J."/>
            <person name="Groenendijk J."/>
            <person name="Arikit S."/>
            <person name="Mathioni S.M."/>
            <person name="Nakano M."/>
            <person name="Shan H."/>
            <person name="Telgmann-Rauber A."/>
            <person name="Kanno A."/>
            <person name="Yue Z."/>
            <person name="Chen H."/>
            <person name="Li W."/>
            <person name="Chen Y."/>
            <person name="Xu X."/>
            <person name="Zhang Y."/>
            <person name="Luo S."/>
            <person name="Chen H."/>
            <person name="Gao J."/>
            <person name="Mao Z."/>
            <person name="Pires J.C."/>
            <person name="Luo M."/>
            <person name="Kudrna D."/>
            <person name="Wing R.A."/>
            <person name="Meyers B.C."/>
            <person name="Yi K."/>
            <person name="Kong H."/>
            <person name="Lavrijsen P."/>
            <person name="Sunseri F."/>
            <person name="Falavigna A."/>
            <person name="Ye Y."/>
            <person name="Leebens-Mack J.H."/>
            <person name="Chen G."/>
        </authorList>
    </citation>
    <scope>NUCLEOTIDE SEQUENCE [LARGE SCALE GENOMIC DNA]</scope>
    <source>
        <strain evidence="10">cv. DH0086</strain>
    </source>
</reference>
<evidence type="ECO:0000256" key="6">
    <source>
        <dbReference type="ARBA" id="ARBA00023242"/>
    </source>
</evidence>
<feature type="domain" description="BHLH" evidence="8">
    <location>
        <begin position="219"/>
        <end position="268"/>
    </location>
</feature>
<keyword evidence="10" id="KW-1185">Reference proteome</keyword>
<comment type="subcellular location">
    <subcellularLocation>
        <location evidence="1">Nucleus</location>
    </subcellularLocation>
</comment>
<dbReference type="SUPFAM" id="SSF47459">
    <property type="entry name" value="HLH, helix-loop-helix DNA-binding domain"/>
    <property type="match status" value="1"/>
</dbReference>
<dbReference type="CDD" id="cd11445">
    <property type="entry name" value="bHLH_AtPIF_like"/>
    <property type="match status" value="1"/>
</dbReference>
<dbReference type="GO" id="GO:0003677">
    <property type="term" value="F:DNA binding"/>
    <property type="evidence" value="ECO:0007669"/>
    <property type="project" value="UniProtKB-KW"/>
</dbReference>
<evidence type="ECO:0000256" key="7">
    <source>
        <dbReference type="SAM" id="MobiDB-lite"/>
    </source>
</evidence>
<organism evidence="9 10">
    <name type="scientific">Asparagus officinalis</name>
    <name type="common">Garden asparagus</name>
    <dbReference type="NCBI Taxonomy" id="4686"/>
    <lineage>
        <taxon>Eukaryota</taxon>
        <taxon>Viridiplantae</taxon>
        <taxon>Streptophyta</taxon>
        <taxon>Embryophyta</taxon>
        <taxon>Tracheophyta</taxon>
        <taxon>Spermatophyta</taxon>
        <taxon>Magnoliopsida</taxon>
        <taxon>Liliopsida</taxon>
        <taxon>Asparagales</taxon>
        <taxon>Asparagaceae</taxon>
        <taxon>Asparagoideae</taxon>
        <taxon>Asparagus</taxon>
    </lineage>
</organism>
<dbReference type="Pfam" id="PF00010">
    <property type="entry name" value="HLH"/>
    <property type="match status" value="1"/>
</dbReference>
<name>A0A5P1FSE5_ASPOF</name>
<keyword evidence="3" id="KW-0805">Transcription regulation</keyword>
<evidence type="ECO:0000256" key="1">
    <source>
        <dbReference type="ARBA" id="ARBA00004123"/>
    </source>
</evidence>
<keyword evidence="4" id="KW-0238">DNA-binding</keyword>
<dbReference type="Proteomes" id="UP000243459">
    <property type="component" value="Chromosome 1"/>
</dbReference>
<evidence type="ECO:0000256" key="5">
    <source>
        <dbReference type="ARBA" id="ARBA00023163"/>
    </source>
</evidence>
<sequence length="370" mass="41329">MQRHFVPEFDFKENEEPLTFDSPPPSPQKHADHADEGSIMELAWHQGPVIGPLHADPFLTQRTCVRRAERAKGATFNGGGRDGHVATQHDQVEERGEIILEQSSKGVVVVRRLRRELRCRGGCRCCCLSAAAAATAAATSTEFDAVGKAFDTIWSPARDSGGRGAHASEGKRKARTGRDPGCHQELDKSCSEEREHNNLKGVRVEHGNKKKEVLTSRTRAAEVHNLSERRRRDKINEKMKALQELIPRCNKSDKASMLDDAIEYLKSLQLQVQMLSSMQYNMGHMMFPDMQRYMQTLGFMGMSMAMASGGIQRPMMSFAPILPYPPVIATPPPNPQPRPVPSFHLANAVIPDQVPNFANPYHHFAPIHHF</sequence>
<feature type="region of interest" description="Disordered" evidence="7">
    <location>
        <begin position="155"/>
        <end position="213"/>
    </location>
</feature>
<dbReference type="InterPro" id="IPR047265">
    <property type="entry name" value="PIF1-like_bHLH"/>
</dbReference>
<dbReference type="InterPro" id="IPR011598">
    <property type="entry name" value="bHLH_dom"/>
</dbReference>
<protein>
    <recommendedName>
        <fullName evidence="8">BHLH domain-containing protein</fullName>
    </recommendedName>
</protein>